<comment type="caution">
    <text evidence="3">The sequence shown here is derived from an EMBL/GenBank/DDBJ whole genome shotgun (WGS) entry which is preliminary data.</text>
</comment>
<feature type="compositionally biased region" description="Low complexity" evidence="1">
    <location>
        <begin position="208"/>
        <end position="228"/>
    </location>
</feature>
<dbReference type="EMBL" id="CAUYUJ010016279">
    <property type="protein sequence ID" value="CAK0863590.1"/>
    <property type="molecule type" value="Genomic_DNA"/>
</dbReference>
<feature type="compositionally biased region" description="Low complexity" evidence="1">
    <location>
        <begin position="246"/>
        <end position="263"/>
    </location>
</feature>
<dbReference type="InterPro" id="IPR000403">
    <property type="entry name" value="PI3/4_kinase_cat_dom"/>
</dbReference>
<sequence length="311" mass="33048">EEEEEGEGGGEGDNSRRHPEKIPFRLTRMLLNALEVSGVEGNYRYTCELVMRLLRGNKDAVMAMLEAFVFDPLITWRLLPPGHAGRVQVGGPPGAGQPISAHCGGRAPLAPADARRDQLPVHEHPVPDGPARRAPAATGGGGGSPPGALGRRRQAAFTTTSCWTRPTAPSGTRTSRRCGAARRGSGSSRSSAQRAPWPTPRRCPPPRAASSAACTPSSTARTSAPRSWTWRRRWSGCCRRRRRTRTSASATWGGAHSGDAGAAHHPRPEEPGSLSEQEKAQGAEEQARGAEARRRGPRGPPGGATGPREEA</sequence>
<feature type="domain" description="PI3K/PI4K catalytic" evidence="2">
    <location>
        <begin position="1"/>
        <end position="118"/>
    </location>
</feature>
<feature type="compositionally biased region" description="Basic and acidic residues" evidence="1">
    <location>
        <begin position="266"/>
        <end position="294"/>
    </location>
</feature>
<feature type="compositionally biased region" description="Pro residues" evidence="1">
    <location>
        <begin position="197"/>
        <end position="207"/>
    </location>
</feature>
<feature type="compositionally biased region" description="Basic residues" evidence="1">
    <location>
        <begin position="229"/>
        <end position="245"/>
    </location>
</feature>
<organism evidence="3 4">
    <name type="scientific">Prorocentrum cordatum</name>
    <dbReference type="NCBI Taxonomy" id="2364126"/>
    <lineage>
        <taxon>Eukaryota</taxon>
        <taxon>Sar</taxon>
        <taxon>Alveolata</taxon>
        <taxon>Dinophyceae</taxon>
        <taxon>Prorocentrales</taxon>
        <taxon>Prorocentraceae</taxon>
        <taxon>Prorocentrum</taxon>
    </lineage>
</organism>
<accession>A0ABN9UUF3</accession>
<protein>
    <recommendedName>
        <fullName evidence="2">PI3K/PI4K catalytic domain-containing protein</fullName>
    </recommendedName>
</protein>
<name>A0ABN9UUF3_9DINO</name>
<feature type="compositionally biased region" description="Polar residues" evidence="1">
    <location>
        <begin position="156"/>
        <end position="170"/>
    </location>
</feature>
<dbReference type="PROSITE" id="PS50290">
    <property type="entry name" value="PI3_4_KINASE_3"/>
    <property type="match status" value="1"/>
</dbReference>
<feature type="region of interest" description="Disordered" evidence="1">
    <location>
        <begin position="1"/>
        <end position="20"/>
    </location>
</feature>
<feature type="compositionally biased region" description="Low complexity" evidence="1">
    <location>
        <begin position="181"/>
        <end position="196"/>
    </location>
</feature>
<dbReference type="PANTHER" id="PTHR11139">
    <property type="entry name" value="ATAXIA TELANGIECTASIA MUTATED ATM -RELATED"/>
    <property type="match status" value="1"/>
</dbReference>
<dbReference type="Pfam" id="PF00454">
    <property type="entry name" value="PI3_PI4_kinase"/>
    <property type="match status" value="1"/>
</dbReference>
<evidence type="ECO:0000313" key="4">
    <source>
        <dbReference type="Proteomes" id="UP001189429"/>
    </source>
</evidence>
<keyword evidence="4" id="KW-1185">Reference proteome</keyword>
<evidence type="ECO:0000259" key="2">
    <source>
        <dbReference type="PROSITE" id="PS50290"/>
    </source>
</evidence>
<gene>
    <name evidence="3" type="ORF">PCOR1329_LOCUS51694</name>
</gene>
<dbReference type="Gene3D" id="1.10.1070.11">
    <property type="entry name" value="Phosphatidylinositol 3-/4-kinase, catalytic domain"/>
    <property type="match status" value="1"/>
</dbReference>
<feature type="non-terminal residue" evidence="3">
    <location>
        <position position="1"/>
    </location>
</feature>
<feature type="region of interest" description="Disordered" evidence="1">
    <location>
        <begin position="120"/>
        <end position="311"/>
    </location>
</feature>
<dbReference type="InterPro" id="IPR050517">
    <property type="entry name" value="DDR_Repair_Kinase"/>
</dbReference>
<feature type="compositionally biased region" description="Acidic residues" evidence="1">
    <location>
        <begin position="1"/>
        <end position="10"/>
    </location>
</feature>
<dbReference type="Proteomes" id="UP001189429">
    <property type="component" value="Unassembled WGS sequence"/>
</dbReference>
<dbReference type="PANTHER" id="PTHR11139:SF9">
    <property type="entry name" value="SERINE_THREONINE-PROTEIN KINASE MTOR"/>
    <property type="match status" value="1"/>
</dbReference>
<dbReference type="InterPro" id="IPR036940">
    <property type="entry name" value="PI3/4_kinase_cat_sf"/>
</dbReference>
<dbReference type="SUPFAM" id="SSF56112">
    <property type="entry name" value="Protein kinase-like (PK-like)"/>
    <property type="match status" value="1"/>
</dbReference>
<proteinExistence type="predicted"/>
<dbReference type="InterPro" id="IPR011009">
    <property type="entry name" value="Kinase-like_dom_sf"/>
</dbReference>
<evidence type="ECO:0000256" key="1">
    <source>
        <dbReference type="SAM" id="MobiDB-lite"/>
    </source>
</evidence>
<evidence type="ECO:0000313" key="3">
    <source>
        <dbReference type="EMBL" id="CAK0863590.1"/>
    </source>
</evidence>
<reference evidence="3" key="1">
    <citation type="submission" date="2023-10" db="EMBL/GenBank/DDBJ databases">
        <authorList>
            <person name="Chen Y."/>
            <person name="Shah S."/>
            <person name="Dougan E. K."/>
            <person name="Thang M."/>
            <person name="Chan C."/>
        </authorList>
    </citation>
    <scope>NUCLEOTIDE SEQUENCE [LARGE SCALE GENOMIC DNA]</scope>
</reference>